<evidence type="ECO:0000313" key="2">
    <source>
        <dbReference type="EMBL" id="EDR03461.1"/>
    </source>
</evidence>
<evidence type="ECO:0000256" key="1">
    <source>
        <dbReference type="SAM" id="MobiDB-lite"/>
    </source>
</evidence>
<dbReference type="Proteomes" id="UP000001194">
    <property type="component" value="Unassembled WGS sequence"/>
</dbReference>
<proteinExistence type="predicted"/>
<keyword evidence="3" id="KW-1185">Reference proteome</keyword>
<dbReference type="KEGG" id="lbc:LACBIDRAFT_331461"/>
<gene>
    <name evidence="2" type="ORF">LACBIDRAFT_331461</name>
</gene>
<dbReference type="EMBL" id="DS547124">
    <property type="protein sequence ID" value="EDR03461.1"/>
    <property type="molecule type" value="Genomic_DNA"/>
</dbReference>
<dbReference type="AlphaFoldDB" id="B0DPJ6"/>
<dbReference type="HOGENOM" id="CLU_706091_0_0_1"/>
<reference evidence="2 3" key="1">
    <citation type="journal article" date="2008" name="Nature">
        <title>The genome of Laccaria bicolor provides insights into mycorrhizal symbiosis.</title>
        <authorList>
            <person name="Martin F."/>
            <person name="Aerts A."/>
            <person name="Ahren D."/>
            <person name="Brun A."/>
            <person name="Danchin E.G.J."/>
            <person name="Duchaussoy F."/>
            <person name="Gibon J."/>
            <person name="Kohler A."/>
            <person name="Lindquist E."/>
            <person name="Pereda V."/>
            <person name="Salamov A."/>
            <person name="Shapiro H.J."/>
            <person name="Wuyts J."/>
            <person name="Blaudez D."/>
            <person name="Buee M."/>
            <person name="Brokstein P."/>
            <person name="Canbaeck B."/>
            <person name="Cohen D."/>
            <person name="Courty P.E."/>
            <person name="Coutinho P.M."/>
            <person name="Delaruelle C."/>
            <person name="Detter J.C."/>
            <person name="Deveau A."/>
            <person name="DiFazio S."/>
            <person name="Duplessis S."/>
            <person name="Fraissinet-Tachet L."/>
            <person name="Lucic E."/>
            <person name="Frey-Klett P."/>
            <person name="Fourrey C."/>
            <person name="Feussner I."/>
            <person name="Gay G."/>
            <person name="Grimwood J."/>
            <person name="Hoegger P.J."/>
            <person name="Jain P."/>
            <person name="Kilaru S."/>
            <person name="Labbe J."/>
            <person name="Lin Y.C."/>
            <person name="Legue V."/>
            <person name="Le Tacon F."/>
            <person name="Marmeisse R."/>
            <person name="Melayah D."/>
            <person name="Montanini B."/>
            <person name="Muratet M."/>
            <person name="Nehls U."/>
            <person name="Niculita-Hirzel H."/>
            <person name="Oudot-Le Secq M.P."/>
            <person name="Peter M."/>
            <person name="Quesneville H."/>
            <person name="Rajashekar B."/>
            <person name="Reich M."/>
            <person name="Rouhier N."/>
            <person name="Schmutz J."/>
            <person name="Yin T."/>
            <person name="Chalot M."/>
            <person name="Henrissat B."/>
            <person name="Kuees U."/>
            <person name="Lucas S."/>
            <person name="Van de Peer Y."/>
            <person name="Podila G.K."/>
            <person name="Polle A."/>
            <person name="Pukkila P.J."/>
            <person name="Richardson P.M."/>
            <person name="Rouze P."/>
            <person name="Sanders I.R."/>
            <person name="Stajich J.E."/>
            <person name="Tunlid A."/>
            <person name="Tuskan G."/>
            <person name="Grigoriev I.V."/>
        </authorList>
    </citation>
    <scope>NUCLEOTIDE SEQUENCE [LARGE SCALE GENOMIC DNA]</scope>
    <source>
        <strain evidence="3">S238N-H82 / ATCC MYA-4686</strain>
    </source>
</reference>
<organism evidence="3">
    <name type="scientific">Laccaria bicolor (strain S238N-H82 / ATCC MYA-4686)</name>
    <name type="common">Bicoloured deceiver</name>
    <name type="synonym">Laccaria laccata var. bicolor</name>
    <dbReference type="NCBI Taxonomy" id="486041"/>
    <lineage>
        <taxon>Eukaryota</taxon>
        <taxon>Fungi</taxon>
        <taxon>Dikarya</taxon>
        <taxon>Basidiomycota</taxon>
        <taxon>Agaricomycotina</taxon>
        <taxon>Agaricomycetes</taxon>
        <taxon>Agaricomycetidae</taxon>
        <taxon>Agaricales</taxon>
        <taxon>Agaricineae</taxon>
        <taxon>Hydnangiaceae</taxon>
        <taxon>Laccaria</taxon>
    </lineage>
</organism>
<accession>B0DPJ6</accession>
<evidence type="ECO:0000313" key="3">
    <source>
        <dbReference type="Proteomes" id="UP000001194"/>
    </source>
</evidence>
<dbReference type="GeneID" id="6081480"/>
<dbReference type="OrthoDB" id="10493218at2759"/>
<feature type="region of interest" description="Disordered" evidence="1">
    <location>
        <begin position="1"/>
        <end position="24"/>
    </location>
</feature>
<sequence>MGATMGSVQLGATHGRQRQSGPIRPLWGSVPEALLDLRHAELNKVEQSIGACKIQYDTLKRKIIKCQELWEFEKHMGGAVTLSMEDAMHRLDYLNLQIVEAASAMVSTMACYKDRQRYLGQDLMATVDKAKKIVGNTFLSLEGADYTTAIAQIVLQTAMVTWSATLILAWRPGDELANNALQHTYDMIWNHWVAGKWRSLARAQPISMRREDLLKDVVLKIQSIFRASGWWNLGCEERPGLEFWLTQVLDAALAMRRATGVYAATIDLDVTVISPGAIFHPSSMENILGDGPTSLGQNEYVVGTTALGLQKRATMTSMRKGFGNVKFLKKPQVVLDSAFRKNGFKGISLLPIPPEVLRLSGMLKESPDRSRVVPLVSGSRIGVPPKRNNWT</sequence>
<name>B0DPJ6_LACBS</name>
<dbReference type="RefSeq" id="XP_001885917.1">
    <property type="nucleotide sequence ID" value="XM_001885882.1"/>
</dbReference>
<dbReference type="InParanoid" id="B0DPJ6"/>
<protein>
    <submittedName>
        <fullName evidence="2">Predicted protein</fullName>
    </submittedName>
</protein>